<protein>
    <recommendedName>
        <fullName evidence="5">BHLH domain-containing protein</fullName>
    </recommendedName>
</protein>
<evidence type="ECO:0000256" key="2">
    <source>
        <dbReference type="ARBA" id="ARBA00023015"/>
    </source>
</evidence>
<evidence type="ECO:0000256" key="3">
    <source>
        <dbReference type="ARBA" id="ARBA00023163"/>
    </source>
</evidence>
<dbReference type="InterPro" id="IPR011598">
    <property type="entry name" value="bHLH_dom"/>
</dbReference>
<gene>
    <name evidence="6" type="ORF">URODEC1_LOCUS49712</name>
</gene>
<keyword evidence="2" id="KW-0805">Transcription regulation</keyword>
<evidence type="ECO:0000256" key="1">
    <source>
        <dbReference type="ARBA" id="ARBA00005510"/>
    </source>
</evidence>
<keyword evidence="7" id="KW-1185">Reference proteome</keyword>
<feature type="region of interest" description="Disordered" evidence="4">
    <location>
        <begin position="114"/>
        <end position="186"/>
    </location>
</feature>
<dbReference type="Proteomes" id="UP001497457">
    <property type="component" value="Chromosome 2b"/>
</dbReference>
<keyword evidence="3" id="KW-0804">Transcription</keyword>
<feature type="domain" description="BHLH" evidence="5">
    <location>
        <begin position="173"/>
        <end position="222"/>
    </location>
</feature>
<dbReference type="EMBL" id="OZ075112">
    <property type="protein sequence ID" value="CAL4969716.1"/>
    <property type="molecule type" value="Genomic_DNA"/>
</dbReference>
<dbReference type="InterPro" id="IPR037546">
    <property type="entry name" value="SAC51-like"/>
</dbReference>
<evidence type="ECO:0000313" key="7">
    <source>
        <dbReference type="Proteomes" id="UP001497457"/>
    </source>
</evidence>
<evidence type="ECO:0000256" key="4">
    <source>
        <dbReference type="SAM" id="MobiDB-lite"/>
    </source>
</evidence>
<dbReference type="AlphaFoldDB" id="A0ABC9A0K4"/>
<comment type="similarity">
    <text evidence="1">Belongs to the bHLH protein family.</text>
</comment>
<dbReference type="InterPro" id="IPR036638">
    <property type="entry name" value="HLH_DNA-bd_sf"/>
</dbReference>
<dbReference type="PANTHER" id="PTHR36066">
    <property type="entry name" value="TRANSCRIPTION FACTOR BHLH145"/>
    <property type="match status" value="1"/>
</dbReference>
<accession>A0ABC9A0K4</accession>
<sequence>MQGPHGYGGYGYGYDAGAYGSAGGGGGYGYNSGAYGYDAVGAYGAPGDGYYSNGYPPPAPAYYEDPIAAGRRAHGVPAPLNGLELQASEACPRNYVIFDQTRATSRVMFHPSLPHNLASGSSSQACHDGGDAGGKEDEDAAEIDALLSSEDSDDEVVSTGRAPGGGDGGSPDSAYSCSRGGRARKKERVSRMMRALRGIVPGGDRMDTPAVLDGAVRYLKELKVEAKKLGVRGGSDS</sequence>
<reference evidence="6" key="1">
    <citation type="submission" date="2024-10" db="EMBL/GenBank/DDBJ databases">
        <authorList>
            <person name="Ryan C."/>
        </authorList>
    </citation>
    <scope>NUCLEOTIDE SEQUENCE [LARGE SCALE GENOMIC DNA]</scope>
</reference>
<evidence type="ECO:0000313" key="6">
    <source>
        <dbReference type="EMBL" id="CAL4969716.1"/>
    </source>
</evidence>
<evidence type="ECO:0000259" key="5">
    <source>
        <dbReference type="PROSITE" id="PS50888"/>
    </source>
</evidence>
<dbReference type="PROSITE" id="PS50888">
    <property type="entry name" value="BHLH"/>
    <property type="match status" value="1"/>
</dbReference>
<name>A0ABC9A0K4_9POAL</name>
<dbReference type="PANTHER" id="PTHR36066:SF11">
    <property type="entry name" value="TRANSCRIPTION FACTOR BHLH144"/>
    <property type="match status" value="1"/>
</dbReference>
<organism evidence="6 7">
    <name type="scientific">Urochloa decumbens</name>
    <dbReference type="NCBI Taxonomy" id="240449"/>
    <lineage>
        <taxon>Eukaryota</taxon>
        <taxon>Viridiplantae</taxon>
        <taxon>Streptophyta</taxon>
        <taxon>Embryophyta</taxon>
        <taxon>Tracheophyta</taxon>
        <taxon>Spermatophyta</taxon>
        <taxon>Magnoliopsida</taxon>
        <taxon>Liliopsida</taxon>
        <taxon>Poales</taxon>
        <taxon>Poaceae</taxon>
        <taxon>PACMAD clade</taxon>
        <taxon>Panicoideae</taxon>
        <taxon>Panicodae</taxon>
        <taxon>Paniceae</taxon>
        <taxon>Melinidinae</taxon>
        <taxon>Urochloa</taxon>
    </lineage>
</organism>
<dbReference type="SUPFAM" id="SSF47459">
    <property type="entry name" value="HLH, helix-loop-helix DNA-binding domain"/>
    <property type="match status" value="1"/>
</dbReference>
<proteinExistence type="inferred from homology"/>